<dbReference type="PANTHER" id="PTHR11530:SF11">
    <property type="entry name" value="D-ASPARTATE OXIDASE"/>
    <property type="match status" value="1"/>
</dbReference>
<protein>
    <recommendedName>
        <fullName evidence="8">D-aspartate oxidase</fullName>
        <ecNumber evidence="7">1.4.3.1</ecNumber>
    </recommendedName>
</protein>
<evidence type="ECO:0000256" key="4">
    <source>
        <dbReference type="ARBA" id="ARBA00022630"/>
    </source>
</evidence>
<comment type="similarity">
    <text evidence="3">Belongs to the DAMOX/DASOX family.</text>
</comment>
<evidence type="ECO:0000313" key="13">
    <source>
        <dbReference type="EMBL" id="CAB3236706.1"/>
    </source>
</evidence>
<comment type="cofactor">
    <cofactor evidence="1">
        <name>FAD</name>
        <dbReference type="ChEBI" id="CHEBI:57692"/>
    </cofactor>
</comment>
<evidence type="ECO:0000256" key="8">
    <source>
        <dbReference type="ARBA" id="ARBA00044541"/>
    </source>
</evidence>
<evidence type="ECO:0000259" key="12">
    <source>
        <dbReference type="Pfam" id="PF01266"/>
    </source>
</evidence>
<reference evidence="13" key="1">
    <citation type="submission" date="2020-04" db="EMBL/GenBank/DDBJ databases">
        <authorList>
            <person name="Neveu A P."/>
        </authorList>
    </citation>
    <scope>NUCLEOTIDE SEQUENCE</scope>
    <source>
        <tissue evidence="13">Whole embryo</tissue>
    </source>
</reference>
<evidence type="ECO:0000256" key="5">
    <source>
        <dbReference type="ARBA" id="ARBA00022827"/>
    </source>
</evidence>
<dbReference type="Gene3D" id="3.40.50.720">
    <property type="entry name" value="NAD(P)-binding Rossmann-like Domain"/>
    <property type="match status" value="1"/>
</dbReference>
<dbReference type="PANTHER" id="PTHR11530">
    <property type="entry name" value="D-AMINO ACID OXIDASE"/>
    <property type="match status" value="1"/>
</dbReference>
<evidence type="ECO:0000256" key="10">
    <source>
        <dbReference type="ARBA" id="ARBA00047522"/>
    </source>
</evidence>
<evidence type="ECO:0000256" key="3">
    <source>
        <dbReference type="ARBA" id="ARBA00006730"/>
    </source>
</evidence>
<sequence>MEMNLKIAVIGAGVVGLSSALCLAQHFPASQLSVIASEFYPNRQENTSVHGFGMLTHRFDSPNTNKNVVAWLLKTKEYCSKMHPTVAESAGIRPVDTALVYYAKDEKGLNTIMSENARCLQNYKNITERKATLPLSQDDTLKTLFTPLEGGGDLFAFETSTYVVDSSLYLPWLKNELASLKTRSVHKR</sequence>
<dbReference type="InterPro" id="IPR023209">
    <property type="entry name" value="DAO"/>
</dbReference>
<evidence type="ECO:0000256" key="2">
    <source>
        <dbReference type="ARBA" id="ARBA00004253"/>
    </source>
</evidence>
<name>A0A6F9DA40_9ASCI</name>
<evidence type="ECO:0000256" key="11">
    <source>
        <dbReference type="ARBA" id="ARBA00049882"/>
    </source>
</evidence>
<dbReference type="SUPFAM" id="SSF51971">
    <property type="entry name" value="Nucleotide-binding domain"/>
    <property type="match status" value="1"/>
</dbReference>
<evidence type="ECO:0000256" key="6">
    <source>
        <dbReference type="ARBA" id="ARBA00023002"/>
    </source>
</evidence>
<gene>
    <name evidence="13" type="primary">Ddo-006</name>
</gene>
<dbReference type="GO" id="GO:0071949">
    <property type="term" value="F:FAD binding"/>
    <property type="evidence" value="ECO:0007669"/>
    <property type="project" value="InterPro"/>
</dbReference>
<keyword evidence="5" id="KW-0274">FAD</keyword>
<keyword evidence="6" id="KW-0560">Oxidoreductase</keyword>
<accession>A0A6F9DA40</accession>
<dbReference type="GO" id="GO:0005782">
    <property type="term" value="C:peroxisomal matrix"/>
    <property type="evidence" value="ECO:0007669"/>
    <property type="project" value="UniProtKB-SubCell"/>
</dbReference>
<dbReference type="InterPro" id="IPR006076">
    <property type="entry name" value="FAD-dep_OxRdtase"/>
</dbReference>
<dbReference type="EMBL" id="LR784410">
    <property type="protein sequence ID" value="CAB3236706.1"/>
    <property type="molecule type" value="mRNA"/>
</dbReference>
<evidence type="ECO:0000256" key="1">
    <source>
        <dbReference type="ARBA" id="ARBA00001974"/>
    </source>
</evidence>
<feature type="domain" description="FAD dependent oxidoreductase" evidence="12">
    <location>
        <begin position="6"/>
        <end position="180"/>
    </location>
</feature>
<keyword evidence="4" id="KW-0285">Flavoprotein</keyword>
<dbReference type="AlphaFoldDB" id="A0A6F9DA40"/>
<dbReference type="Pfam" id="PF01266">
    <property type="entry name" value="DAO"/>
    <property type="match status" value="1"/>
</dbReference>
<dbReference type="GO" id="GO:0008445">
    <property type="term" value="F:D-aspartate oxidase activity"/>
    <property type="evidence" value="ECO:0007669"/>
    <property type="project" value="UniProtKB-EC"/>
</dbReference>
<comment type="subcellular location">
    <subcellularLocation>
        <location evidence="2">Peroxisome matrix</location>
    </subcellularLocation>
</comment>
<dbReference type="GO" id="GO:0019478">
    <property type="term" value="P:D-amino acid catabolic process"/>
    <property type="evidence" value="ECO:0007669"/>
    <property type="project" value="UniProtKB-ARBA"/>
</dbReference>
<organism evidence="13">
    <name type="scientific">Phallusia mammillata</name>
    <dbReference type="NCBI Taxonomy" id="59560"/>
    <lineage>
        <taxon>Eukaryota</taxon>
        <taxon>Metazoa</taxon>
        <taxon>Chordata</taxon>
        <taxon>Tunicata</taxon>
        <taxon>Ascidiacea</taxon>
        <taxon>Phlebobranchia</taxon>
        <taxon>Ascidiidae</taxon>
        <taxon>Phallusia</taxon>
    </lineage>
</organism>
<evidence type="ECO:0000256" key="9">
    <source>
        <dbReference type="ARBA" id="ARBA00046214"/>
    </source>
</evidence>
<dbReference type="EC" id="1.4.3.1" evidence="7"/>
<proteinExistence type="evidence at transcript level"/>
<comment type="catalytic activity">
    <reaction evidence="10">
        <text>D-aspartate + O2 + H2O = oxaloacetate + H2O2 + NH4(+)</text>
        <dbReference type="Rhea" id="RHEA:12512"/>
        <dbReference type="ChEBI" id="CHEBI:15377"/>
        <dbReference type="ChEBI" id="CHEBI:15379"/>
        <dbReference type="ChEBI" id="CHEBI:16240"/>
        <dbReference type="ChEBI" id="CHEBI:16452"/>
        <dbReference type="ChEBI" id="CHEBI:28938"/>
        <dbReference type="ChEBI" id="CHEBI:29990"/>
        <dbReference type="EC" id="1.4.3.1"/>
    </reaction>
    <physiologicalReaction direction="left-to-right" evidence="10">
        <dbReference type="Rhea" id="RHEA:12513"/>
    </physiologicalReaction>
</comment>
<comment type="catalytic activity">
    <reaction evidence="11">
        <text>D-glutamate + O2 + H2O = 2-oxoglutarate + H2O2 + NH4(+)</text>
        <dbReference type="Rhea" id="RHEA:10028"/>
        <dbReference type="ChEBI" id="CHEBI:15377"/>
        <dbReference type="ChEBI" id="CHEBI:15379"/>
        <dbReference type="ChEBI" id="CHEBI:16240"/>
        <dbReference type="ChEBI" id="CHEBI:16810"/>
        <dbReference type="ChEBI" id="CHEBI:28938"/>
        <dbReference type="ChEBI" id="CHEBI:29986"/>
    </reaction>
    <physiologicalReaction direction="left-to-right" evidence="11">
        <dbReference type="Rhea" id="RHEA:10029"/>
    </physiologicalReaction>
</comment>
<evidence type="ECO:0000256" key="7">
    <source>
        <dbReference type="ARBA" id="ARBA00044520"/>
    </source>
</evidence>
<comment type="function">
    <text evidence="9">Selectively catalyzes the oxidative deamination of acidic amino acids. Suppresses the level of D-aspartate in the brain, an amino acid that can act as an agonist for glutamate receptors. Protects the organism from the toxicity of D-amino acids. May also function in the intestine.</text>
</comment>